<dbReference type="InterPro" id="IPR016181">
    <property type="entry name" value="Acyl_CoA_acyltransferase"/>
</dbReference>
<proteinExistence type="predicted"/>
<dbReference type="InterPro" id="IPR000182">
    <property type="entry name" value="GNAT_dom"/>
</dbReference>
<dbReference type="Proteomes" id="UP000199045">
    <property type="component" value="Unassembled WGS sequence"/>
</dbReference>
<dbReference type="PROSITE" id="PS51186">
    <property type="entry name" value="GNAT"/>
    <property type="match status" value="1"/>
</dbReference>
<dbReference type="PANTHER" id="PTHR43441:SF12">
    <property type="entry name" value="RIBOSOMAL N-ACETYLTRANSFERASE YDAF-RELATED"/>
    <property type="match status" value="1"/>
</dbReference>
<dbReference type="SUPFAM" id="SSF55729">
    <property type="entry name" value="Acyl-CoA N-acyltransferases (Nat)"/>
    <property type="match status" value="1"/>
</dbReference>
<dbReference type="Gene3D" id="3.40.630.30">
    <property type="match status" value="1"/>
</dbReference>
<dbReference type="GO" id="GO:0005737">
    <property type="term" value="C:cytoplasm"/>
    <property type="evidence" value="ECO:0007669"/>
    <property type="project" value="TreeGrafter"/>
</dbReference>
<evidence type="ECO:0000313" key="3">
    <source>
        <dbReference type="Proteomes" id="UP000199045"/>
    </source>
</evidence>
<dbReference type="PANTHER" id="PTHR43441">
    <property type="entry name" value="RIBOSOMAL-PROTEIN-SERINE ACETYLTRANSFERASE"/>
    <property type="match status" value="1"/>
</dbReference>
<dbReference type="CDD" id="cd04301">
    <property type="entry name" value="NAT_SF"/>
    <property type="match status" value="1"/>
</dbReference>
<dbReference type="EMBL" id="FNBN01000001">
    <property type="protein sequence ID" value="SDF22554.1"/>
    <property type="molecule type" value="Genomic_DNA"/>
</dbReference>
<gene>
    <name evidence="2" type="ORF">SAMN04488121_1011183</name>
</gene>
<reference evidence="2 3" key="1">
    <citation type="submission" date="2016-10" db="EMBL/GenBank/DDBJ databases">
        <authorList>
            <person name="de Groot N.N."/>
        </authorList>
    </citation>
    <scope>NUCLEOTIDE SEQUENCE [LARGE SCALE GENOMIC DNA]</scope>
    <source>
        <strain evidence="2 3">DSM 527</strain>
    </source>
</reference>
<name>A0A1G7JCQ3_CHIFI</name>
<feature type="domain" description="N-acetyltransferase" evidence="1">
    <location>
        <begin position="10"/>
        <end position="176"/>
    </location>
</feature>
<dbReference type="GO" id="GO:1990189">
    <property type="term" value="F:protein N-terminal-serine acetyltransferase activity"/>
    <property type="evidence" value="ECO:0007669"/>
    <property type="project" value="TreeGrafter"/>
</dbReference>
<sequence>MLELPVNEMITLRQLQPENAPTLFSQLDTSRRSLRRFLPWVDYNTNEEHTLRFIEMMLRKTEDQEAIAFGIWYQQQLCGVIDLHCWDHQLDSAEIGYWLGEQFRGKGIAVNACKALITFAFQTLKLNKLEVRFALQNVESAQIPIRLGFAKEGILRHSAKLHGQYTDTVVMGILRQDWKY</sequence>
<dbReference type="Pfam" id="PF13302">
    <property type="entry name" value="Acetyltransf_3"/>
    <property type="match status" value="1"/>
</dbReference>
<keyword evidence="2" id="KW-0808">Transferase</keyword>
<dbReference type="RefSeq" id="WP_089829436.1">
    <property type="nucleotide sequence ID" value="NZ_FNBN01000001.1"/>
</dbReference>
<protein>
    <submittedName>
        <fullName evidence="2">Ribosomal-protein-serine acetyltransferase</fullName>
    </submittedName>
</protein>
<dbReference type="InterPro" id="IPR051908">
    <property type="entry name" value="Ribosomal_N-acetyltransferase"/>
</dbReference>
<organism evidence="2 3">
    <name type="scientific">Chitinophaga filiformis</name>
    <name type="common">Myxococcus filiformis</name>
    <name type="synonym">Flexibacter filiformis</name>
    <dbReference type="NCBI Taxonomy" id="104663"/>
    <lineage>
        <taxon>Bacteria</taxon>
        <taxon>Pseudomonadati</taxon>
        <taxon>Bacteroidota</taxon>
        <taxon>Chitinophagia</taxon>
        <taxon>Chitinophagales</taxon>
        <taxon>Chitinophagaceae</taxon>
        <taxon>Chitinophaga</taxon>
    </lineage>
</organism>
<dbReference type="AlphaFoldDB" id="A0A1G7JCQ3"/>
<dbReference type="GO" id="GO:0008999">
    <property type="term" value="F:protein-N-terminal-alanine acetyltransferase activity"/>
    <property type="evidence" value="ECO:0007669"/>
    <property type="project" value="TreeGrafter"/>
</dbReference>
<evidence type="ECO:0000259" key="1">
    <source>
        <dbReference type="PROSITE" id="PS51186"/>
    </source>
</evidence>
<evidence type="ECO:0000313" key="2">
    <source>
        <dbReference type="EMBL" id="SDF22554.1"/>
    </source>
</evidence>
<dbReference type="STRING" id="104663.SAMN04488121_1011183"/>
<dbReference type="OrthoDB" id="9811523at2"/>
<accession>A0A1G7JCQ3</accession>